<evidence type="ECO:0000313" key="2">
    <source>
        <dbReference type="Proteomes" id="UP001168821"/>
    </source>
</evidence>
<proteinExistence type="predicted"/>
<protein>
    <submittedName>
        <fullName evidence="1">Uncharacterized protein</fullName>
    </submittedName>
</protein>
<gene>
    <name evidence="1" type="ORF">Zmor_001098</name>
</gene>
<sequence>MEVQNNESRLIYYLAGVIFRDSRAGCSPRGGRRERMEREVQVQRTHSRLNCIPPIHTAFLLNESYAPAELLTQKPTCRNFCIFIAGLFIKRMCNNVPAETQPASRRKLEVREVFLRDRGGFLLPTYARILQIFTSGRYCDKTLRIRIFVDGDSS</sequence>
<reference evidence="1" key="1">
    <citation type="journal article" date="2023" name="G3 (Bethesda)">
        <title>Whole genome assemblies of Zophobas morio and Tenebrio molitor.</title>
        <authorList>
            <person name="Kaur S."/>
            <person name="Stinson S.A."/>
            <person name="diCenzo G.C."/>
        </authorList>
    </citation>
    <scope>NUCLEOTIDE SEQUENCE</scope>
    <source>
        <strain evidence="1">QUZm001</strain>
    </source>
</reference>
<comment type="caution">
    <text evidence="1">The sequence shown here is derived from an EMBL/GenBank/DDBJ whole genome shotgun (WGS) entry which is preliminary data.</text>
</comment>
<keyword evidence="2" id="KW-1185">Reference proteome</keyword>
<organism evidence="1 2">
    <name type="scientific">Zophobas morio</name>
    <dbReference type="NCBI Taxonomy" id="2755281"/>
    <lineage>
        <taxon>Eukaryota</taxon>
        <taxon>Metazoa</taxon>
        <taxon>Ecdysozoa</taxon>
        <taxon>Arthropoda</taxon>
        <taxon>Hexapoda</taxon>
        <taxon>Insecta</taxon>
        <taxon>Pterygota</taxon>
        <taxon>Neoptera</taxon>
        <taxon>Endopterygota</taxon>
        <taxon>Coleoptera</taxon>
        <taxon>Polyphaga</taxon>
        <taxon>Cucujiformia</taxon>
        <taxon>Tenebrionidae</taxon>
        <taxon>Zophobas</taxon>
    </lineage>
</organism>
<name>A0AA38IYM3_9CUCU</name>
<accession>A0AA38IYM3</accession>
<dbReference type="EMBL" id="JALNTZ010000001">
    <property type="protein sequence ID" value="KAJ3665608.1"/>
    <property type="molecule type" value="Genomic_DNA"/>
</dbReference>
<dbReference type="AlphaFoldDB" id="A0AA38IYM3"/>
<dbReference type="Proteomes" id="UP001168821">
    <property type="component" value="Unassembled WGS sequence"/>
</dbReference>
<evidence type="ECO:0000313" key="1">
    <source>
        <dbReference type="EMBL" id="KAJ3665608.1"/>
    </source>
</evidence>